<comment type="caution">
    <text evidence="9">The sequence shown here is derived from an EMBL/GenBank/DDBJ whole genome shotgun (WGS) entry which is preliminary data.</text>
</comment>
<evidence type="ECO:0000256" key="2">
    <source>
        <dbReference type="ARBA" id="ARBA00022676"/>
    </source>
</evidence>
<proteinExistence type="predicted"/>
<evidence type="ECO:0000256" key="5">
    <source>
        <dbReference type="ARBA" id="ARBA00022989"/>
    </source>
</evidence>
<dbReference type="EC" id="2.4.-.-" evidence="9"/>
<organism evidence="9 10">
    <name type="scientific">Herminiimonas glaciei</name>
    <dbReference type="NCBI Taxonomy" id="523788"/>
    <lineage>
        <taxon>Bacteria</taxon>
        <taxon>Pseudomonadati</taxon>
        <taxon>Pseudomonadota</taxon>
        <taxon>Betaproteobacteria</taxon>
        <taxon>Burkholderiales</taxon>
        <taxon>Oxalobacteraceae</taxon>
        <taxon>Herminiimonas</taxon>
    </lineage>
</organism>
<sequence length="374" mass="42587">MNKYFDLYSFIVHARPQFVVKEKRSAMENLYSISSFEDVKTSSYKLSVIVPLFNEESVLPIFHERLKNVLSDLNHDWEIIYVDDGSTDRSYALLGQLRADNPKVGIARFTRNFGKEEAMSAGLRLATGDAAIIIDSDLQDPPELIPKMITAWLAGADIVNMRRRQRSGESWLKKATAHAFYRVINRLSDVPVPADVGDFRLLSKRAVDALNLLEERNRFMKGLFAWVGYKHVTLDYDRDARAAGTTKWRYWRLWNFALEGITGFSVAPLKIATYLGLVFSSMAFLYALYFLVKTLLIGESVRGFPTLIVTVMILGGLQLMAIGIIGEYLGRLFIESKRRPLYLLEQYQPPSQSEDSVNPAIGSYQESVMWTNKH</sequence>
<comment type="subcellular location">
    <subcellularLocation>
        <location evidence="1">Membrane</location>
        <topology evidence="1">Multi-pass membrane protein</topology>
    </subcellularLocation>
</comment>
<dbReference type="GO" id="GO:0016757">
    <property type="term" value="F:glycosyltransferase activity"/>
    <property type="evidence" value="ECO:0007669"/>
    <property type="project" value="UniProtKB-KW"/>
</dbReference>
<evidence type="ECO:0000256" key="6">
    <source>
        <dbReference type="ARBA" id="ARBA00023136"/>
    </source>
</evidence>
<dbReference type="Gene3D" id="3.90.550.10">
    <property type="entry name" value="Spore Coat Polysaccharide Biosynthesis Protein SpsA, Chain A"/>
    <property type="match status" value="1"/>
</dbReference>
<keyword evidence="3 9" id="KW-0808">Transferase</keyword>
<dbReference type="InterPro" id="IPR029044">
    <property type="entry name" value="Nucleotide-diphossugar_trans"/>
</dbReference>
<dbReference type="InterPro" id="IPR050256">
    <property type="entry name" value="Glycosyltransferase_2"/>
</dbReference>
<feature type="transmembrane region" description="Helical" evidence="7">
    <location>
        <begin position="304"/>
        <end position="329"/>
    </location>
</feature>
<evidence type="ECO:0000256" key="1">
    <source>
        <dbReference type="ARBA" id="ARBA00004141"/>
    </source>
</evidence>
<evidence type="ECO:0000256" key="4">
    <source>
        <dbReference type="ARBA" id="ARBA00022692"/>
    </source>
</evidence>
<keyword evidence="5 7" id="KW-1133">Transmembrane helix</keyword>
<dbReference type="RefSeq" id="WP_233588320.1">
    <property type="nucleotide sequence ID" value="NZ_JBHTBU010000001.1"/>
</dbReference>
<accession>A0ABW2I8X0</accession>
<dbReference type="SUPFAM" id="SSF53448">
    <property type="entry name" value="Nucleotide-diphospho-sugar transferases"/>
    <property type="match status" value="1"/>
</dbReference>
<dbReference type="EMBL" id="JBHTBU010000001">
    <property type="protein sequence ID" value="MFC7287417.1"/>
    <property type="molecule type" value="Genomic_DNA"/>
</dbReference>
<keyword evidence="10" id="KW-1185">Reference proteome</keyword>
<dbReference type="Pfam" id="PF00535">
    <property type="entry name" value="Glycos_transf_2"/>
    <property type="match status" value="1"/>
</dbReference>
<keyword evidence="6 7" id="KW-0472">Membrane</keyword>
<evidence type="ECO:0000313" key="9">
    <source>
        <dbReference type="EMBL" id="MFC7287417.1"/>
    </source>
</evidence>
<gene>
    <name evidence="9" type="ORF">ACFQPC_05140</name>
</gene>
<dbReference type="Proteomes" id="UP001596542">
    <property type="component" value="Unassembled WGS sequence"/>
</dbReference>
<protein>
    <submittedName>
        <fullName evidence="9">Glycosyltransferase family 2 protein</fullName>
        <ecNumber evidence="9">2.4.-.-</ecNumber>
    </submittedName>
</protein>
<dbReference type="CDD" id="cd04187">
    <property type="entry name" value="DPM1_like_bac"/>
    <property type="match status" value="1"/>
</dbReference>
<dbReference type="PANTHER" id="PTHR48090">
    <property type="entry name" value="UNDECAPRENYL-PHOSPHATE 4-DEOXY-4-FORMAMIDO-L-ARABINOSE TRANSFERASE-RELATED"/>
    <property type="match status" value="1"/>
</dbReference>
<keyword evidence="4 7" id="KW-0812">Transmembrane</keyword>
<dbReference type="PANTHER" id="PTHR48090:SF1">
    <property type="entry name" value="PROPHAGE BACTOPRENOL GLUCOSYL TRANSFERASE HOMOLOG"/>
    <property type="match status" value="1"/>
</dbReference>
<evidence type="ECO:0000256" key="7">
    <source>
        <dbReference type="SAM" id="Phobius"/>
    </source>
</evidence>
<reference evidence="10" key="1">
    <citation type="journal article" date="2019" name="Int. J. Syst. Evol. Microbiol.">
        <title>The Global Catalogue of Microorganisms (GCM) 10K type strain sequencing project: providing services to taxonomists for standard genome sequencing and annotation.</title>
        <authorList>
            <consortium name="The Broad Institute Genomics Platform"/>
            <consortium name="The Broad Institute Genome Sequencing Center for Infectious Disease"/>
            <person name="Wu L."/>
            <person name="Ma J."/>
        </authorList>
    </citation>
    <scope>NUCLEOTIDE SEQUENCE [LARGE SCALE GENOMIC DNA]</scope>
    <source>
        <strain evidence="10">KACC 12508</strain>
    </source>
</reference>
<evidence type="ECO:0000259" key="8">
    <source>
        <dbReference type="Pfam" id="PF00535"/>
    </source>
</evidence>
<feature type="transmembrane region" description="Helical" evidence="7">
    <location>
        <begin position="271"/>
        <end position="292"/>
    </location>
</feature>
<dbReference type="InterPro" id="IPR001173">
    <property type="entry name" value="Glyco_trans_2-like"/>
</dbReference>
<evidence type="ECO:0000313" key="10">
    <source>
        <dbReference type="Proteomes" id="UP001596542"/>
    </source>
</evidence>
<evidence type="ECO:0000256" key="3">
    <source>
        <dbReference type="ARBA" id="ARBA00022679"/>
    </source>
</evidence>
<name>A0ABW2I8X0_9BURK</name>
<feature type="domain" description="Glycosyltransferase 2-like" evidence="8">
    <location>
        <begin position="47"/>
        <end position="208"/>
    </location>
</feature>
<keyword evidence="2 9" id="KW-0328">Glycosyltransferase</keyword>